<keyword evidence="6 7" id="KW-0472">Membrane</keyword>
<proteinExistence type="predicted"/>
<evidence type="ECO:0000256" key="2">
    <source>
        <dbReference type="ARBA" id="ARBA00022448"/>
    </source>
</evidence>
<evidence type="ECO:0000259" key="8">
    <source>
        <dbReference type="PROSITE" id="PS50850"/>
    </source>
</evidence>
<accession>A0ABP8GJ92</accession>
<name>A0ABP8GJ92_9BURK</name>
<feature type="transmembrane region" description="Helical" evidence="7">
    <location>
        <begin position="21"/>
        <end position="39"/>
    </location>
</feature>
<dbReference type="InterPro" id="IPR011701">
    <property type="entry name" value="MFS"/>
</dbReference>
<keyword evidence="10" id="KW-1185">Reference proteome</keyword>
<feature type="transmembrane region" description="Helical" evidence="7">
    <location>
        <begin position="45"/>
        <end position="69"/>
    </location>
</feature>
<comment type="caution">
    <text evidence="9">The sequence shown here is derived from an EMBL/GenBank/DDBJ whole genome shotgun (WGS) entry which is preliminary data.</text>
</comment>
<dbReference type="SUPFAM" id="SSF103473">
    <property type="entry name" value="MFS general substrate transporter"/>
    <property type="match status" value="1"/>
</dbReference>
<evidence type="ECO:0000256" key="4">
    <source>
        <dbReference type="ARBA" id="ARBA00022692"/>
    </source>
</evidence>
<dbReference type="PROSITE" id="PS50850">
    <property type="entry name" value="MFS"/>
    <property type="match status" value="1"/>
</dbReference>
<dbReference type="CDD" id="cd17325">
    <property type="entry name" value="MFS_MdtG_SLC18_like"/>
    <property type="match status" value="1"/>
</dbReference>
<feature type="domain" description="Major facilitator superfamily (MFS) profile" evidence="8">
    <location>
        <begin position="13"/>
        <end position="393"/>
    </location>
</feature>
<evidence type="ECO:0000256" key="5">
    <source>
        <dbReference type="ARBA" id="ARBA00022989"/>
    </source>
</evidence>
<feature type="transmembrane region" description="Helical" evidence="7">
    <location>
        <begin position="252"/>
        <end position="272"/>
    </location>
</feature>
<gene>
    <name evidence="9" type="ORF">GCM10023144_07160</name>
</gene>
<dbReference type="Pfam" id="PF07690">
    <property type="entry name" value="MFS_1"/>
    <property type="match status" value="1"/>
</dbReference>
<dbReference type="PANTHER" id="PTHR23517:SF3">
    <property type="entry name" value="INTEGRAL MEMBRANE TRANSPORT PROTEIN"/>
    <property type="match status" value="1"/>
</dbReference>
<protein>
    <submittedName>
        <fullName evidence="9">MFS transporter</fullName>
    </submittedName>
</protein>
<keyword evidence="3" id="KW-1003">Cell membrane</keyword>
<keyword evidence="5 7" id="KW-1133">Transmembrane helix</keyword>
<dbReference type="InterPro" id="IPR050171">
    <property type="entry name" value="MFS_Transporters"/>
</dbReference>
<evidence type="ECO:0000256" key="7">
    <source>
        <dbReference type="SAM" id="Phobius"/>
    </source>
</evidence>
<evidence type="ECO:0000313" key="10">
    <source>
        <dbReference type="Proteomes" id="UP001501671"/>
    </source>
</evidence>
<feature type="transmembrane region" description="Helical" evidence="7">
    <location>
        <begin position="279"/>
        <end position="299"/>
    </location>
</feature>
<dbReference type="Gene3D" id="1.20.1250.20">
    <property type="entry name" value="MFS general substrate transporter like domains"/>
    <property type="match status" value="2"/>
</dbReference>
<dbReference type="EMBL" id="BAABFO010000002">
    <property type="protein sequence ID" value="GAA4325096.1"/>
    <property type="molecule type" value="Genomic_DNA"/>
</dbReference>
<feature type="transmembrane region" description="Helical" evidence="7">
    <location>
        <begin position="305"/>
        <end position="328"/>
    </location>
</feature>
<dbReference type="InterPro" id="IPR036259">
    <property type="entry name" value="MFS_trans_sf"/>
</dbReference>
<evidence type="ECO:0000313" key="9">
    <source>
        <dbReference type="EMBL" id="GAA4325096.1"/>
    </source>
</evidence>
<sequence>MPASDTPFSLKKIAVPAFGPGLFYGVGNGAMMPVIALSARELGASVATAGVIVALFGIGSLLSNIPAALITARYGERRSMAGAALFSVIAMLVCIFAPHALVLAAGVFATGMAASVFILARQTYLIEAVPAVLRARALSTLAGANRIGVFIGPFLGALLIKFIGLDGGYWVTLGAMVVAGAIALSAPDLSHEGPLPEAARVKRPMREVIRDSRLVLLTLGGGVLLLSAVRASRQVVLPLWADHLGMDAATNSLIYGLAAAVDMTVFYPAGAVMDRHGRMWIAVPSAVLMGLALIGIALTGGATSFIVLALLLGLGNGIGSGIVMTLGADSAPRAERTEFLGVWRVIADLGNSAGPVFLSIITAVASLAAGVAATGVVGLAAAAVFWRWLPHGSAAGKQ</sequence>
<evidence type="ECO:0000256" key="1">
    <source>
        <dbReference type="ARBA" id="ARBA00004651"/>
    </source>
</evidence>
<feature type="transmembrane region" description="Helical" evidence="7">
    <location>
        <begin position="81"/>
        <end position="101"/>
    </location>
</feature>
<dbReference type="Proteomes" id="UP001501671">
    <property type="component" value="Unassembled WGS sequence"/>
</dbReference>
<keyword evidence="2" id="KW-0813">Transport</keyword>
<feature type="transmembrane region" description="Helical" evidence="7">
    <location>
        <begin position="367"/>
        <end position="389"/>
    </location>
</feature>
<evidence type="ECO:0000256" key="6">
    <source>
        <dbReference type="ARBA" id="ARBA00023136"/>
    </source>
</evidence>
<comment type="subcellular location">
    <subcellularLocation>
        <location evidence="1">Cell membrane</location>
        <topology evidence="1">Multi-pass membrane protein</topology>
    </subcellularLocation>
</comment>
<feature type="transmembrane region" description="Helical" evidence="7">
    <location>
        <begin position="212"/>
        <end position="232"/>
    </location>
</feature>
<keyword evidence="4 7" id="KW-0812">Transmembrane</keyword>
<dbReference type="InterPro" id="IPR020846">
    <property type="entry name" value="MFS_dom"/>
</dbReference>
<feature type="transmembrane region" description="Helical" evidence="7">
    <location>
        <begin position="147"/>
        <end position="164"/>
    </location>
</feature>
<feature type="transmembrane region" description="Helical" evidence="7">
    <location>
        <begin position="340"/>
        <end position="361"/>
    </location>
</feature>
<reference evidence="10" key="1">
    <citation type="journal article" date="2019" name="Int. J. Syst. Evol. Microbiol.">
        <title>The Global Catalogue of Microorganisms (GCM) 10K type strain sequencing project: providing services to taxonomists for standard genome sequencing and annotation.</title>
        <authorList>
            <consortium name="The Broad Institute Genomics Platform"/>
            <consortium name="The Broad Institute Genome Sequencing Center for Infectious Disease"/>
            <person name="Wu L."/>
            <person name="Ma J."/>
        </authorList>
    </citation>
    <scope>NUCLEOTIDE SEQUENCE [LARGE SCALE GENOMIC DNA]</scope>
    <source>
        <strain evidence="10">JCM 17666</strain>
    </source>
</reference>
<evidence type="ECO:0000256" key="3">
    <source>
        <dbReference type="ARBA" id="ARBA00022475"/>
    </source>
</evidence>
<organism evidence="9 10">
    <name type="scientific">Pigmentiphaga soli</name>
    <dbReference type="NCBI Taxonomy" id="1007095"/>
    <lineage>
        <taxon>Bacteria</taxon>
        <taxon>Pseudomonadati</taxon>
        <taxon>Pseudomonadota</taxon>
        <taxon>Betaproteobacteria</taxon>
        <taxon>Burkholderiales</taxon>
        <taxon>Alcaligenaceae</taxon>
        <taxon>Pigmentiphaga</taxon>
    </lineage>
</organism>
<dbReference type="PANTHER" id="PTHR23517">
    <property type="entry name" value="RESISTANCE PROTEIN MDTM, PUTATIVE-RELATED-RELATED"/>
    <property type="match status" value="1"/>
</dbReference>